<reference evidence="5" key="1">
    <citation type="submission" date="2019-12" db="EMBL/GenBank/DDBJ databases">
        <title>Comparative genomics gives insights into the taxonomy of the Azoarcus-Aromatoleum group and reveals separate origins of nif in the plant-associated Azoarcus and non-plant-associated Aromatoleum sub-groups.</title>
        <authorList>
            <person name="Lafos M."/>
            <person name="Maluk M."/>
            <person name="Batista M."/>
            <person name="Junghare M."/>
            <person name="Carmona M."/>
            <person name="Faoro H."/>
            <person name="Cruz L.M."/>
            <person name="Battistoni F."/>
            <person name="De Souza E."/>
            <person name="Pedrosa F."/>
            <person name="Chen W.-M."/>
            <person name="Poole P.S."/>
            <person name="Dixon R.A."/>
            <person name="James E.K."/>
        </authorList>
    </citation>
    <scope>NUCLEOTIDE SEQUENCE</scope>
    <source>
        <strain evidence="5">NSC3</strain>
    </source>
</reference>
<keyword evidence="1" id="KW-0805">Transcription regulation</keyword>
<keyword evidence="6" id="KW-1185">Reference proteome</keyword>
<gene>
    <name evidence="5" type="ORF">GPA21_11280</name>
</gene>
<dbReference type="PROSITE" id="PS01124">
    <property type="entry name" value="HTH_ARAC_FAMILY_2"/>
    <property type="match status" value="1"/>
</dbReference>
<name>A0A972F7X5_9RHOO</name>
<dbReference type="Gene3D" id="1.10.10.60">
    <property type="entry name" value="Homeodomain-like"/>
    <property type="match status" value="1"/>
</dbReference>
<dbReference type="InterPro" id="IPR047264">
    <property type="entry name" value="Cupin_HpaA-like_N"/>
</dbReference>
<accession>A0A972F7X5</accession>
<evidence type="ECO:0000256" key="2">
    <source>
        <dbReference type="ARBA" id="ARBA00023125"/>
    </source>
</evidence>
<feature type="domain" description="HTH araC/xylS-type" evidence="4">
    <location>
        <begin position="195"/>
        <end position="293"/>
    </location>
</feature>
<dbReference type="SMART" id="SM00342">
    <property type="entry name" value="HTH_ARAC"/>
    <property type="match status" value="1"/>
</dbReference>
<organism evidence="5 6">
    <name type="scientific">Azoarcus taiwanensis</name>
    <dbReference type="NCBI Taxonomy" id="666964"/>
    <lineage>
        <taxon>Bacteria</taxon>
        <taxon>Pseudomonadati</taxon>
        <taxon>Pseudomonadota</taxon>
        <taxon>Betaproteobacteria</taxon>
        <taxon>Rhodocyclales</taxon>
        <taxon>Zoogloeaceae</taxon>
        <taxon>Azoarcus</taxon>
    </lineage>
</organism>
<keyword evidence="3" id="KW-0804">Transcription</keyword>
<comment type="caution">
    <text evidence="5">The sequence shown here is derived from an EMBL/GenBank/DDBJ whole genome shotgun (WGS) entry which is preliminary data.</text>
</comment>
<dbReference type="Proteomes" id="UP000599523">
    <property type="component" value="Unassembled WGS sequence"/>
</dbReference>
<dbReference type="GO" id="GO:0003700">
    <property type="term" value="F:DNA-binding transcription factor activity"/>
    <property type="evidence" value="ECO:0007669"/>
    <property type="project" value="InterPro"/>
</dbReference>
<dbReference type="GO" id="GO:0043565">
    <property type="term" value="F:sequence-specific DNA binding"/>
    <property type="evidence" value="ECO:0007669"/>
    <property type="project" value="InterPro"/>
</dbReference>
<dbReference type="Pfam" id="PF12833">
    <property type="entry name" value="HTH_18"/>
    <property type="match status" value="1"/>
</dbReference>
<keyword evidence="2" id="KW-0238">DNA-binding</keyword>
<sequence length="304" mass="34351">MNKLSNIPDSVPSYKLFGEQRLWPTPEPVHYETIAARSALHDWEIAPHSHDSLVQLLFLEMGQAEMKVETRKLSLPLPCLVYMPARVVHGFRFSSDIVGHIVTLPEYLPGELFAQATELREAVGKASHCALSDHPEQLGTVRHQFTQLIREYGGDSPGRLAMMLSALAQILVTVARAADELGGEAGRSRFRLRVERFAELVERHFREWLPLAFYADRLGVSTTQLNNSCRRETGRSAQTMIHQRLLLEARRLLVYSDLDVTAIGYALGFKDPAYFTRFFSRVEGVPPSAYRARHAPSLRPQHGH</sequence>
<dbReference type="PANTHER" id="PTHR43280:SF32">
    <property type="entry name" value="TRANSCRIPTIONAL REGULATORY PROTEIN"/>
    <property type="match status" value="1"/>
</dbReference>
<evidence type="ECO:0000256" key="3">
    <source>
        <dbReference type="ARBA" id="ARBA00023163"/>
    </source>
</evidence>
<dbReference type="AlphaFoldDB" id="A0A972F7X5"/>
<proteinExistence type="predicted"/>
<dbReference type="PANTHER" id="PTHR43280">
    <property type="entry name" value="ARAC-FAMILY TRANSCRIPTIONAL REGULATOR"/>
    <property type="match status" value="1"/>
</dbReference>
<evidence type="ECO:0000256" key="1">
    <source>
        <dbReference type="ARBA" id="ARBA00023015"/>
    </source>
</evidence>
<dbReference type="SUPFAM" id="SSF46689">
    <property type="entry name" value="Homeodomain-like"/>
    <property type="match status" value="1"/>
</dbReference>
<dbReference type="InterPro" id="IPR018060">
    <property type="entry name" value="HTH_AraC"/>
</dbReference>
<dbReference type="InterPro" id="IPR011051">
    <property type="entry name" value="RmlC_Cupin_sf"/>
</dbReference>
<dbReference type="EMBL" id="WTVM01000061">
    <property type="protein sequence ID" value="NMG03551.1"/>
    <property type="molecule type" value="Genomic_DNA"/>
</dbReference>
<dbReference type="SUPFAM" id="SSF51182">
    <property type="entry name" value="RmlC-like cupins"/>
    <property type="match status" value="1"/>
</dbReference>
<evidence type="ECO:0000313" key="5">
    <source>
        <dbReference type="EMBL" id="NMG03551.1"/>
    </source>
</evidence>
<evidence type="ECO:0000259" key="4">
    <source>
        <dbReference type="PROSITE" id="PS01124"/>
    </source>
</evidence>
<protein>
    <submittedName>
        <fullName evidence="5">Helix-turn-helix domain-containing protein</fullName>
    </submittedName>
</protein>
<dbReference type="CDD" id="cd06999">
    <property type="entry name" value="cupin_HpaA-like_N"/>
    <property type="match status" value="1"/>
</dbReference>
<dbReference type="RefSeq" id="WP_168988267.1">
    <property type="nucleotide sequence ID" value="NZ_CAWPHM010000288.1"/>
</dbReference>
<evidence type="ECO:0000313" key="6">
    <source>
        <dbReference type="Proteomes" id="UP000599523"/>
    </source>
</evidence>
<dbReference type="InterPro" id="IPR009057">
    <property type="entry name" value="Homeodomain-like_sf"/>
</dbReference>